<dbReference type="AlphaFoldDB" id="A0A4Q6XJ04"/>
<sequence>MSTLFRYKTDVSRAGIHMYMHKDSVKYPFTVFPYAGVLSSYDLNSMPSNDTMSLYGDTNNLSKEVIKMSILLISLCREVILSSAKVMLPTILIVLMYVDTIFPCVDMLSEYGVNVFLDRGNVSSYAEMTF</sequence>
<comment type="caution">
    <text evidence="1">The sequence shown here is derived from an EMBL/GenBank/DDBJ whole genome shotgun (WGS) entry which is preliminary data.</text>
</comment>
<reference evidence="1 2" key="1">
    <citation type="submission" date="2019-02" db="EMBL/GenBank/DDBJ databases">
        <authorList>
            <person name="Li Y."/>
        </authorList>
    </citation>
    <scope>NUCLEOTIDE SEQUENCE [LARGE SCALE GENOMIC DNA]</scope>
    <source>
        <strain evidence="1 2">30C10-4-7</strain>
    </source>
</reference>
<organism evidence="1 2">
    <name type="scientific">Sphingobacterium corticibacterium</name>
    <dbReference type="NCBI Taxonomy" id="2484746"/>
    <lineage>
        <taxon>Bacteria</taxon>
        <taxon>Pseudomonadati</taxon>
        <taxon>Bacteroidota</taxon>
        <taxon>Sphingobacteriia</taxon>
        <taxon>Sphingobacteriales</taxon>
        <taxon>Sphingobacteriaceae</taxon>
        <taxon>Sphingobacterium</taxon>
    </lineage>
</organism>
<dbReference type="RefSeq" id="WP_130141948.1">
    <property type="nucleotide sequence ID" value="NZ_SGIT01000002.1"/>
</dbReference>
<dbReference type="Proteomes" id="UP000292855">
    <property type="component" value="Unassembled WGS sequence"/>
</dbReference>
<accession>A0A4Q6XJ04</accession>
<proteinExistence type="predicted"/>
<dbReference type="EMBL" id="SGIT01000002">
    <property type="protein sequence ID" value="RZF60030.1"/>
    <property type="molecule type" value="Genomic_DNA"/>
</dbReference>
<evidence type="ECO:0000313" key="1">
    <source>
        <dbReference type="EMBL" id="RZF60030.1"/>
    </source>
</evidence>
<name>A0A4Q6XJ04_9SPHI</name>
<keyword evidence="2" id="KW-1185">Reference proteome</keyword>
<protein>
    <submittedName>
        <fullName evidence="1">Uncharacterized protein</fullName>
    </submittedName>
</protein>
<gene>
    <name evidence="1" type="ORF">EWE74_12985</name>
</gene>
<evidence type="ECO:0000313" key="2">
    <source>
        <dbReference type="Proteomes" id="UP000292855"/>
    </source>
</evidence>